<feature type="region of interest" description="Disordered" evidence="1">
    <location>
        <begin position="43"/>
        <end position="73"/>
    </location>
</feature>
<feature type="compositionally biased region" description="Basic and acidic residues" evidence="1">
    <location>
        <begin position="57"/>
        <end position="73"/>
    </location>
</feature>
<evidence type="ECO:0000256" key="1">
    <source>
        <dbReference type="SAM" id="MobiDB-lite"/>
    </source>
</evidence>
<accession>A0A7W2JGU4</accession>
<evidence type="ECO:0000313" key="3">
    <source>
        <dbReference type="Proteomes" id="UP000556620"/>
    </source>
</evidence>
<name>A0A7W2JGU4_9PSED</name>
<gene>
    <name evidence="2" type="ORF">H4C44_06115</name>
</gene>
<proteinExistence type="predicted"/>
<evidence type="ECO:0000313" key="2">
    <source>
        <dbReference type="EMBL" id="MBA6058748.1"/>
    </source>
</evidence>
<comment type="caution">
    <text evidence="2">The sequence shown here is derived from an EMBL/GenBank/DDBJ whole genome shotgun (WGS) entry which is preliminary data.</text>
</comment>
<reference evidence="2 3" key="1">
    <citation type="submission" date="2020-07" db="EMBL/GenBank/DDBJ databases">
        <title>Diversity of carbapenemase encoding genes among Pseudomonas putida group clinical isolates in a tertiary Brazilian hospital.</title>
        <authorList>
            <person name="Alberto-Lei F."/>
            <person name="Nodari C.S."/>
            <person name="Streling A.P."/>
            <person name="Paulino J.T."/>
            <person name="Bessa-Neto F.O."/>
            <person name="Cayo R."/>
            <person name="Gales A.C."/>
        </authorList>
    </citation>
    <scope>NUCLEOTIDE SEQUENCE [LARGE SCALE GENOMIC DNA]</scope>
    <source>
        <strain evidence="2 3">14535</strain>
    </source>
</reference>
<dbReference type="EMBL" id="JACGCU010000007">
    <property type="protein sequence ID" value="MBA6058748.1"/>
    <property type="molecule type" value="Genomic_DNA"/>
</dbReference>
<protein>
    <submittedName>
        <fullName evidence="2">Uncharacterized protein</fullName>
    </submittedName>
</protein>
<dbReference type="AlphaFoldDB" id="A0A7W2JGU4"/>
<sequence>MATMGAELRRQALLKATLSQPVALMPKNIPDSGNWINVRGNARARRSAHGRQVDTTCTKHSEHNDDKHSSHDDLRNQRFAAAEFVFVCASPSSLTGDIPECFTYRATKQACHDTLESHVPAWWTAVTMTHHYLRRCMRIARPESST</sequence>
<dbReference type="RefSeq" id="WP_182365543.1">
    <property type="nucleotide sequence ID" value="NZ_JACGCU010000007.1"/>
</dbReference>
<dbReference type="Proteomes" id="UP000556620">
    <property type="component" value="Unassembled WGS sequence"/>
</dbReference>
<organism evidence="2 3">
    <name type="scientific">Pseudomonas juntendi</name>
    <dbReference type="NCBI Taxonomy" id="2666183"/>
    <lineage>
        <taxon>Bacteria</taxon>
        <taxon>Pseudomonadati</taxon>
        <taxon>Pseudomonadota</taxon>
        <taxon>Gammaproteobacteria</taxon>
        <taxon>Pseudomonadales</taxon>
        <taxon>Pseudomonadaceae</taxon>
        <taxon>Pseudomonas</taxon>
    </lineage>
</organism>